<dbReference type="Gene3D" id="3.60.15.10">
    <property type="entry name" value="Ribonuclease Z/Hydroxyacylglutathione hydrolase-like"/>
    <property type="match status" value="1"/>
</dbReference>
<evidence type="ECO:0000256" key="3">
    <source>
        <dbReference type="ARBA" id="ARBA00034293"/>
    </source>
</evidence>
<dbReference type="InterPro" id="IPR036866">
    <property type="entry name" value="RibonucZ/Hydroxyglut_hydro"/>
</dbReference>
<keyword evidence="1" id="KW-1090">Inhibition of host innate immune response by virus</keyword>
<keyword evidence="2" id="KW-0899">Viral immunoevasion</keyword>
<organism evidence="6">
    <name type="scientific">Siphoviridae sp. ctvod4</name>
    <dbReference type="NCBI Taxonomy" id="2827595"/>
    <lineage>
        <taxon>Viruses</taxon>
        <taxon>Duplodnaviria</taxon>
        <taxon>Heunggongvirae</taxon>
        <taxon>Uroviricota</taxon>
        <taxon>Caudoviricetes</taxon>
    </lineage>
</organism>
<accession>A0A8S5LL44</accession>
<comment type="similarity">
    <text evidence="4">Belongs to the anti-Pycsar protein Apyc1 family.</text>
</comment>
<sequence>MIQTQVISSGSEGNAVIYDNAIMVDCGVTLKALNDVKRSLKIVLLTHQHGDHLKLRTLQRLQAERPTLRIACADFLLEKLEGLNNIDVLQVGKLYDYEAFKVSPVKLYHDVPNVGWRIFLNNGQKIFHATDTVHLEGITAKGYDLYAIEHNYCEEYIQQAIEEAHAKGEYTHAYGNINTHLSIQQARAFIEANRKESSEVLELHKSRSFYKHE</sequence>
<dbReference type="EMBL" id="BK015869">
    <property type="protein sequence ID" value="DAD70587.1"/>
    <property type="molecule type" value="Genomic_DNA"/>
</dbReference>
<reference evidence="6" key="1">
    <citation type="journal article" date="2021" name="Proc. Natl. Acad. Sci. U.S.A.">
        <title>A Catalog of Tens of Thousands of Viruses from Human Metagenomes Reveals Hidden Associations with Chronic Diseases.</title>
        <authorList>
            <person name="Tisza M.J."/>
            <person name="Buck C.B."/>
        </authorList>
    </citation>
    <scope>NUCLEOTIDE SEQUENCE</scope>
    <source>
        <strain evidence="6">Ctvod4</strain>
    </source>
</reference>
<comment type="function">
    <text evidence="3">Counteracts the host Pycsar antiviral defense system. Phosphodiesterase that enables metal-dependent hydrolysis of host cyclic nucleotide Pycsar defense signals such as cCMP and cUMP.</text>
</comment>
<dbReference type="Pfam" id="PF12706">
    <property type="entry name" value="Lactamase_B_2"/>
    <property type="match status" value="1"/>
</dbReference>
<feature type="domain" description="Metallo-beta-lactamase" evidence="5">
    <location>
        <begin position="22"/>
        <end position="186"/>
    </location>
</feature>
<evidence type="ECO:0000256" key="4">
    <source>
        <dbReference type="ARBA" id="ARBA00034308"/>
    </source>
</evidence>
<evidence type="ECO:0000259" key="5">
    <source>
        <dbReference type="Pfam" id="PF12706"/>
    </source>
</evidence>
<evidence type="ECO:0000256" key="2">
    <source>
        <dbReference type="ARBA" id="ARBA00023280"/>
    </source>
</evidence>
<dbReference type="GO" id="GO:0052170">
    <property type="term" value="P:symbiont-mediated suppression of host innate immune response"/>
    <property type="evidence" value="ECO:0007669"/>
    <property type="project" value="UniProtKB-KW"/>
</dbReference>
<proteinExistence type="inferred from homology"/>
<evidence type="ECO:0000313" key="6">
    <source>
        <dbReference type="EMBL" id="DAD70587.1"/>
    </source>
</evidence>
<name>A0A8S5LL44_9CAUD</name>
<dbReference type="InterPro" id="IPR001279">
    <property type="entry name" value="Metallo-B-lactamas"/>
</dbReference>
<dbReference type="SUPFAM" id="SSF56281">
    <property type="entry name" value="Metallo-hydrolase/oxidoreductase"/>
    <property type="match status" value="1"/>
</dbReference>
<protein>
    <submittedName>
        <fullName evidence="6">YycJ-like MBL-fold protein</fullName>
    </submittedName>
</protein>
<keyword evidence="1" id="KW-0945">Host-virus interaction</keyword>
<evidence type="ECO:0000256" key="1">
    <source>
        <dbReference type="ARBA" id="ARBA00022632"/>
    </source>
</evidence>